<gene>
    <name evidence="17" type="ORF">BEMITA_LOCUS11533</name>
</gene>
<keyword evidence="6" id="KW-0223">Dioxygenase</keyword>
<comment type="similarity">
    <text evidence="3">Belongs to the metallo-beta-lactamase superfamily. Glyoxalase II family.</text>
</comment>
<evidence type="ECO:0000256" key="1">
    <source>
        <dbReference type="ARBA" id="ARBA00001954"/>
    </source>
</evidence>
<dbReference type="SMART" id="SM00849">
    <property type="entry name" value="Lactamase_B"/>
    <property type="match status" value="1"/>
</dbReference>
<evidence type="ECO:0000313" key="17">
    <source>
        <dbReference type="EMBL" id="CAH0393091.1"/>
    </source>
</evidence>
<evidence type="ECO:0000256" key="13">
    <source>
        <dbReference type="ARBA" id="ARBA00066686"/>
    </source>
</evidence>
<evidence type="ECO:0000313" key="18">
    <source>
        <dbReference type="Proteomes" id="UP001152759"/>
    </source>
</evidence>
<dbReference type="GO" id="GO:0070813">
    <property type="term" value="P:hydrogen sulfide metabolic process"/>
    <property type="evidence" value="ECO:0007669"/>
    <property type="project" value="TreeGrafter"/>
</dbReference>
<keyword evidence="4" id="KW-0479">Metal-binding</keyword>
<keyword evidence="8" id="KW-0560">Oxidoreductase</keyword>
<evidence type="ECO:0000256" key="9">
    <source>
        <dbReference type="ARBA" id="ARBA00023004"/>
    </source>
</evidence>
<evidence type="ECO:0000256" key="10">
    <source>
        <dbReference type="ARBA" id="ARBA00023128"/>
    </source>
</evidence>
<feature type="domain" description="Metallo-beta-lactamase" evidence="16">
    <location>
        <begin position="52"/>
        <end position="213"/>
    </location>
</feature>
<evidence type="ECO:0000256" key="7">
    <source>
        <dbReference type="ARBA" id="ARBA00022990"/>
    </source>
</evidence>
<dbReference type="GO" id="GO:0005739">
    <property type="term" value="C:mitochondrion"/>
    <property type="evidence" value="ECO:0007669"/>
    <property type="project" value="UniProtKB-SubCell"/>
</dbReference>
<comment type="subunit">
    <text evidence="12">Homodimer. Monomer. Interacts with TST. May interact with RELA.</text>
</comment>
<protein>
    <recommendedName>
        <fullName evidence="14">Persulfide dioxygenase ETHE1, mitochondrial</fullName>
        <ecNumber evidence="13">1.13.11.18</ecNumber>
    </recommendedName>
    <alternativeName>
        <fullName evidence="15">Sulfur dioxygenase ETHE1</fullName>
    </alternativeName>
</protein>
<organism evidence="17 18">
    <name type="scientific">Bemisia tabaci</name>
    <name type="common">Sweetpotato whitefly</name>
    <name type="synonym">Aleurodes tabaci</name>
    <dbReference type="NCBI Taxonomy" id="7038"/>
    <lineage>
        <taxon>Eukaryota</taxon>
        <taxon>Metazoa</taxon>
        <taxon>Ecdysozoa</taxon>
        <taxon>Arthropoda</taxon>
        <taxon>Hexapoda</taxon>
        <taxon>Insecta</taxon>
        <taxon>Pterygota</taxon>
        <taxon>Neoptera</taxon>
        <taxon>Paraneoptera</taxon>
        <taxon>Hemiptera</taxon>
        <taxon>Sternorrhyncha</taxon>
        <taxon>Aleyrodoidea</taxon>
        <taxon>Aleyrodidae</taxon>
        <taxon>Aleyrodinae</taxon>
        <taxon>Bemisia</taxon>
    </lineage>
</organism>
<evidence type="ECO:0000256" key="8">
    <source>
        <dbReference type="ARBA" id="ARBA00023002"/>
    </source>
</evidence>
<dbReference type="CDD" id="cd07724">
    <property type="entry name" value="POD-like_MBL-fold"/>
    <property type="match status" value="1"/>
</dbReference>
<dbReference type="PANTHER" id="PTHR43084">
    <property type="entry name" value="PERSULFIDE DIOXYGENASE ETHE1"/>
    <property type="match status" value="1"/>
</dbReference>
<dbReference type="InterPro" id="IPR051682">
    <property type="entry name" value="Mito_Persulfide_Diox"/>
</dbReference>
<dbReference type="SUPFAM" id="SSF56281">
    <property type="entry name" value="Metallo-hydrolase/oxidoreductase"/>
    <property type="match status" value="1"/>
</dbReference>
<proteinExistence type="inferred from homology"/>
<comment type="catalytic activity">
    <reaction evidence="11">
        <text>S-sulfanylglutathione + O2 + H2O = sulfite + glutathione + 2 H(+)</text>
        <dbReference type="Rhea" id="RHEA:12981"/>
        <dbReference type="ChEBI" id="CHEBI:15377"/>
        <dbReference type="ChEBI" id="CHEBI:15378"/>
        <dbReference type="ChEBI" id="CHEBI:15379"/>
        <dbReference type="ChEBI" id="CHEBI:17359"/>
        <dbReference type="ChEBI" id="CHEBI:57925"/>
        <dbReference type="ChEBI" id="CHEBI:58905"/>
        <dbReference type="EC" id="1.13.11.18"/>
    </reaction>
</comment>
<dbReference type="Proteomes" id="UP001152759">
    <property type="component" value="Chromosome 7"/>
</dbReference>
<dbReference type="PANTHER" id="PTHR43084:SF1">
    <property type="entry name" value="PERSULFIDE DIOXYGENASE ETHE1, MITOCHONDRIAL"/>
    <property type="match status" value="1"/>
</dbReference>
<dbReference type="FunFam" id="3.60.15.10:FF:000013">
    <property type="entry name" value="Persulfide dioxygenase ETHE1, mitochondrial"/>
    <property type="match status" value="1"/>
</dbReference>
<comment type="cofactor">
    <cofactor evidence="1">
        <name>Fe(2+)</name>
        <dbReference type="ChEBI" id="CHEBI:29033"/>
    </cofactor>
</comment>
<dbReference type="GO" id="GO:0031123">
    <property type="term" value="P:RNA 3'-end processing"/>
    <property type="evidence" value="ECO:0007669"/>
    <property type="project" value="UniProtKB-ARBA"/>
</dbReference>
<evidence type="ECO:0000256" key="14">
    <source>
        <dbReference type="ARBA" id="ARBA00067300"/>
    </source>
</evidence>
<dbReference type="EC" id="1.13.11.18" evidence="13"/>
<dbReference type="AlphaFoldDB" id="A0A9P0AK92"/>
<dbReference type="GO" id="GO:0006749">
    <property type="term" value="P:glutathione metabolic process"/>
    <property type="evidence" value="ECO:0007669"/>
    <property type="project" value="InterPro"/>
</dbReference>
<accession>A0A9P0AK92</accession>
<evidence type="ECO:0000256" key="2">
    <source>
        <dbReference type="ARBA" id="ARBA00004173"/>
    </source>
</evidence>
<keyword evidence="5" id="KW-0809">Transit peptide</keyword>
<evidence type="ECO:0000256" key="3">
    <source>
        <dbReference type="ARBA" id="ARBA00006759"/>
    </source>
</evidence>
<keyword evidence="9" id="KW-0408">Iron</keyword>
<name>A0A9P0AK92_BEMTA</name>
<dbReference type="EMBL" id="OU963868">
    <property type="protein sequence ID" value="CAH0393091.1"/>
    <property type="molecule type" value="Genomic_DNA"/>
</dbReference>
<keyword evidence="7" id="KW-0007">Acetylation</keyword>
<dbReference type="KEGG" id="btab:109029662"/>
<sequence>MLCVLRRATSHSRSILPTIYSLVSTSSGRKMSTQISFSPDFLFRQFFDRESCTYTYLLADVNSKEAVLIDPVFELAERDFQILKELDLKLKYAMNTHVHADHVTGTGVLKGMIPECRSVIAKSSGARADILVEPGSSVVFGRHSLEVRPTPGHTNGCVTYVSHEQGIAFTGDTLLIRGCGRTDFQEGCPKMLYNSVHSQIFTLPDNFKLYPAHDYKGLTVTTVGEEKLYNARLTKTMDEFVQIMENLNLAYPKKIGEIFPWDKFHETSRGDKALQRSKLQRQHNQSFYRKDEVSHVPFMQQY</sequence>
<comment type="subcellular location">
    <subcellularLocation>
        <location evidence="2">Mitochondrion</location>
    </subcellularLocation>
</comment>
<keyword evidence="18" id="KW-1185">Reference proteome</keyword>
<dbReference type="Gene3D" id="3.60.15.10">
    <property type="entry name" value="Ribonuclease Z/Hydroxyacylglutathione hydrolase-like"/>
    <property type="match status" value="1"/>
</dbReference>
<evidence type="ECO:0000256" key="12">
    <source>
        <dbReference type="ARBA" id="ARBA00065219"/>
    </source>
</evidence>
<evidence type="ECO:0000256" key="11">
    <source>
        <dbReference type="ARBA" id="ARBA00050990"/>
    </source>
</evidence>
<reference evidence="17" key="1">
    <citation type="submission" date="2021-12" db="EMBL/GenBank/DDBJ databases">
        <authorList>
            <person name="King R."/>
        </authorList>
    </citation>
    <scope>NUCLEOTIDE SEQUENCE</scope>
</reference>
<dbReference type="InterPro" id="IPR001279">
    <property type="entry name" value="Metallo-B-lactamas"/>
</dbReference>
<evidence type="ECO:0000256" key="4">
    <source>
        <dbReference type="ARBA" id="ARBA00022723"/>
    </source>
</evidence>
<dbReference type="GO" id="GO:0046872">
    <property type="term" value="F:metal ion binding"/>
    <property type="evidence" value="ECO:0007669"/>
    <property type="project" value="UniProtKB-KW"/>
</dbReference>
<evidence type="ECO:0000259" key="16">
    <source>
        <dbReference type="SMART" id="SM00849"/>
    </source>
</evidence>
<keyword evidence="10" id="KW-0496">Mitochondrion</keyword>
<evidence type="ECO:0000256" key="6">
    <source>
        <dbReference type="ARBA" id="ARBA00022964"/>
    </source>
</evidence>
<dbReference type="OrthoDB" id="449487at2759"/>
<dbReference type="InterPro" id="IPR036866">
    <property type="entry name" value="RibonucZ/Hydroxyglut_hydro"/>
</dbReference>
<evidence type="ECO:0000256" key="15">
    <source>
        <dbReference type="ARBA" id="ARBA00077964"/>
    </source>
</evidence>
<dbReference type="InterPro" id="IPR044528">
    <property type="entry name" value="POD-like_MBL-fold"/>
</dbReference>
<dbReference type="Pfam" id="PF00753">
    <property type="entry name" value="Lactamase_B"/>
    <property type="match status" value="1"/>
</dbReference>
<evidence type="ECO:0000256" key="5">
    <source>
        <dbReference type="ARBA" id="ARBA00022946"/>
    </source>
</evidence>
<dbReference type="GO" id="GO:0050313">
    <property type="term" value="F:sulfur dioxygenase activity"/>
    <property type="evidence" value="ECO:0007669"/>
    <property type="project" value="UniProtKB-EC"/>
</dbReference>